<reference evidence="3 4" key="1">
    <citation type="submission" date="2024-04" db="EMBL/GenBank/DDBJ databases">
        <title>Novel species of the genus Ideonella isolated from streams.</title>
        <authorList>
            <person name="Lu H."/>
        </authorList>
    </citation>
    <scope>NUCLEOTIDE SEQUENCE [LARGE SCALE GENOMIC DNA]</scope>
    <source>
        <strain evidence="3 4">BYS139W</strain>
    </source>
</reference>
<evidence type="ECO:0000313" key="3">
    <source>
        <dbReference type="EMBL" id="MEK8028447.1"/>
    </source>
</evidence>
<dbReference type="EMBL" id="JBBUTF010000024">
    <property type="protein sequence ID" value="MEK8028447.1"/>
    <property type="molecule type" value="Genomic_DNA"/>
</dbReference>
<protein>
    <submittedName>
        <fullName evidence="3">Chromate resistance protein ChrB domain-containing protein</fullName>
    </submittedName>
</protein>
<name>A0ABU9BEU1_9BURK</name>
<feature type="domain" description="ChrB C-terminal" evidence="1">
    <location>
        <begin position="183"/>
        <end position="310"/>
    </location>
</feature>
<sequence>MSTWFILTATLPTSPSGLRVKVWRSLRATGAGTLREGVYVLPEHAPGAQTLSALERTIVEAGAAAHLLVVQARDDAQEQAFRALFDRADLYADFLQSTKEARRPLQDRTATEAGLRKVLRSLETQLRSIQTHDFFPGADGRKAADAMSALRREVELHLAPDEPSATTVAIARRAVADHQGRTWATRQRPWVDRLATAWLIQRFIDRRPRFIWLADARQCPKSALGYDYDGATFTHVGERVTFEVVAEAFGLLDDPALQRLAALVHCIDVGGIPVDEAPGLEMLIRGLQARHADDHALLAAALPVFDACHAALAGRPLEHPNDPS</sequence>
<accession>A0ABU9BEU1</accession>
<dbReference type="InterPro" id="IPR018634">
    <property type="entry name" value="ChrB_C"/>
</dbReference>
<gene>
    <name evidence="3" type="ORF">AACH11_21010</name>
</gene>
<dbReference type="Pfam" id="PF20229">
    <property type="entry name" value="ChrB_N"/>
    <property type="match status" value="1"/>
</dbReference>
<evidence type="ECO:0000313" key="4">
    <source>
        <dbReference type="Proteomes" id="UP001368500"/>
    </source>
</evidence>
<proteinExistence type="predicted"/>
<feature type="domain" description="ChrB N-terminal" evidence="2">
    <location>
        <begin position="19"/>
        <end position="142"/>
    </location>
</feature>
<keyword evidence="4" id="KW-1185">Reference proteome</keyword>
<dbReference type="Proteomes" id="UP001368500">
    <property type="component" value="Unassembled WGS sequence"/>
</dbReference>
<dbReference type="Pfam" id="PF09828">
    <property type="entry name" value="ChrB_C"/>
    <property type="match status" value="1"/>
</dbReference>
<dbReference type="InterPro" id="IPR046858">
    <property type="entry name" value="ChrB_N"/>
</dbReference>
<dbReference type="RefSeq" id="WP_341376231.1">
    <property type="nucleotide sequence ID" value="NZ_JBBUTF010000024.1"/>
</dbReference>
<organism evidence="3 4">
    <name type="scientific">Pseudaquabacterium rugosum</name>
    <dbReference type="NCBI Taxonomy" id="2984194"/>
    <lineage>
        <taxon>Bacteria</taxon>
        <taxon>Pseudomonadati</taxon>
        <taxon>Pseudomonadota</taxon>
        <taxon>Betaproteobacteria</taxon>
        <taxon>Burkholderiales</taxon>
        <taxon>Sphaerotilaceae</taxon>
        <taxon>Pseudaquabacterium</taxon>
    </lineage>
</organism>
<comment type="caution">
    <text evidence="3">The sequence shown here is derived from an EMBL/GenBank/DDBJ whole genome shotgun (WGS) entry which is preliminary data.</text>
</comment>
<evidence type="ECO:0000259" key="2">
    <source>
        <dbReference type="Pfam" id="PF20229"/>
    </source>
</evidence>
<evidence type="ECO:0000259" key="1">
    <source>
        <dbReference type="Pfam" id="PF09828"/>
    </source>
</evidence>